<dbReference type="InterPro" id="IPR008162">
    <property type="entry name" value="Pyrophosphatase"/>
</dbReference>
<protein>
    <recommendedName>
        <fullName evidence="10">Inorganic pyrophosphatase</fullName>
        <ecNumber evidence="4">3.6.1.1</ecNumber>
    </recommendedName>
    <alternativeName>
        <fullName evidence="9">Pyrophosphate phospho-hydrolase</fullName>
    </alternativeName>
</protein>
<dbReference type="EMBL" id="AMYB01000002">
    <property type="protein sequence ID" value="OAD05956.1"/>
    <property type="molecule type" value="Genomic_DNA"/>
</dbReference>
<comment type="caution">
    <text evidence="12">The sequence shown here is derived from an EMBL/GenBank/DDBJ whole genome shotgun (WGS) entry which is preliminary data.</text>
</comment>
<evidence type="ECO:0000256" key="2">
    <source>
        <dbReference type="ARBA" id="ARBA00004496"/>
    </source>
</evidence>
<dbReference type="OrthoDB" id="1608002at2759"/>
<name>A0A168N8U7_MUCCL</name>
<dbReference type="GO" id="GO:0004427">
    <property type="term" value="F:inorganic diphosphate phosphatase activity"/>
    <property type="evidence" value="ECO:0007669"/>
    <property type="project" value="UniProtKB-EC"/>
</dbReference>
<evidence type="ECO:0000256" key="3">
    <source>
        <dbReference type="ARBA" id="ARBA00006220"/>
    </source>
</evidence>
<evidence type="ECO:0000313" key="13">
    <source>
        <dbReference type="Proteomes" id="UP000077051"/>
    </source>
</evidence>
<evidence type="ECO:0000313" key="12">
    <source>
        <dbReference type="EMBL" id="OAD05956.1"/>
    </source>
</evidence>
<keyword evidence="5" id="KW-0963">Cytoplasm</keyword>
<dbReference type="GO" id="GO:0005737">
    <property type="term" value="C:cytoplasm"/>
    <property type="evidence" value="ECO:0007669"/>
    <property type="project" value="UniProtKB-SubCell"/>
</dbReference>
<dbReference type="CDD" id="cd00412">
    <property type="entry name" value="pyrophosphatase"/>
    <property type="match status" value="1"/>
</dbReference>
<comment type="subcellular location">
    <subcellularLocation>
        <location evidence="2">Cytoplasm</location>
    </subcellularLocation>
</comment>
<dbReference type="Proteomes" id="UP000077051">
    <property type="component" value="Unassembled WGS sequence"/>
</dbReference>
<evidence type="ECO:0000256" key="4">
    <source>
        <dbReference type="ARBA" id="ARBA00012146"/>
    </source>
</evidence>
<evidence type="ECO:0000256" key="7">
    <source>
        <dbReference type="ARBA" id="ARBA00022801"/>
    </source>
</evidence>
<sequence length="309" mass="35182">MNILTGRRLLNTAFVRFSSTYRTVNVGQPFTAAHRVYLEKDGKVISPFHDIPLYAEGGKDKSIVNMVVEIPRWTNAKVEISTGEKYNPLKQDIKKGKPRFVRNCFPYKGYIWNYGALPQTWEDPTYIHAETNAKGDNDPIDVIEIGEAIGKQGEIKQVKVLGVMAMLDEGETDWKVLAIDVNDPMASKVNDVKDVDQHFPGLIDATRTFFRVYKVPDGKPENTFAFNGECKDQAYAHSVVEETHEAWKRLIQGNVPSTTDTYKLEVHNMTVENSPYIIETDQVTLIKEDTAHTVKEEDVAEYDPKWYFV</sequence>
<evidence type="ECO:0000256" key="11">
    <source>
        <dbReference type="ARBA" id="ARBA00047820"/>
    </source>
</evidence>
<proteinExistence type="inferred from homology"/>
<dbReference type="Pfam" id="PF00719">
    <property type="entry name" value="Pyrophosphatase"/>
    <property type="match status" value="1"/>
</dbReference>
<dbReference type="AlphaFoldDB" id="A0A168N8U7"/>
<evidence type="ECO:0000256" key="6">
    <source>
        <dbReference type="ARBA" id="ARBA00022723"/>
    </source>
</evidence>
<comment type="cofactor">
    <cofactor evidence="1">
        <name>Mg(2+)</name>
        <dbReference type="ChEBI" id="CHEBI:18420"/>
    </cofactor>
</comment>
<comment type="catalytic activity">
    <reaction evidence="11">
        <text>diphosphate + H2O = 2 phosphate + H(+)</text>
        <dbReference type="Rhea" id="RHEA:24576"/>
        <dbReference type="ChEBI" id="CHEBI:15377"/>
        <dbReference type="ChEBI" id="CHEBI:15378"/>
        <dbReference type="ChEBI" id="CHEBI:33019"/>
        <dbReference type="ChEBI" id="CHEBI:43474"/>
        <dbReference type="EC" id="3.6.1.1"/>
    </reaction>
</comment>
<keyword evidence="8" id="KW-0460">Magnesium</keyword>
<keyword evidence="7" id="KW-0378">Hydrolase</keyword>
<dbReference type="EC" id="3.6.1.1" evidence="4"/>
<organism evidence="12 13">
    <name type="scientific">Mucor lusitanicus CBS 277.49</name>
    <dbReference type="NCBI Taxonomy" id="747725"/>
    <lineage>
        <taxon>Eukaryota</taxon>
        <taxon>Fungi</taxon>
        <taxon>Fungi incertae sedis</taxon>
        <taxon>Mucoromycota</taxon>
        <taxon>Mucoromycotina</taxon>
        <taxon>Mucoromycetes</taxon>
        <taxon>Mucorales</taxon>
        <taxon>Mucorineae</taxon>
        <taxon>Mucoraceae</taxon>
        <taxon>Mucor</taxon>
    </lineage>
</organism>
<evidence type="ECO:0000256" key="5">
    <source>
        <dbReference type="ARBA" id="ARBA00022490"/>
    </source>
</evidence>
<dbReference type="Gene3D" id="3.90.80.10">
    <property type="entry name" value="Inorganic pyrophosphatase"/>
    <property type="match status" value="1"/>
</dbReference>
<dbReference type="STRING" id="747725.A0A168N8U7"/>
<evidence type="ECO:0000256" key="1">
    <source>
        <dbReference type="ARBA" id="ARBA00001946"/>
    </source>
</evidence>
<dbReference type="FunFam" id="3.90.80.10:FF:000004">
    <property type="entry name" value="Inorganic pyrophosphatase"/>
    <property type="match status" value="1"/>
</dbReference>
<dbReference type="VEuPathDB" id="FungiDB:MUCCIDRAFT_106515"/>
<dbReference type="GO" id="GO:0000287">
    <property type="term" value="F:magnesium ion binding"/>
    <property type="evidence" value="ECO:0007669"/>
    <property type="project" value="InterPro"/>
</dbReference>
<evidence type="ECO:0000256" key="8">
    <source>
        <dbReference type="ARBA" id="ARBA00022842"/>
    </source>
</evidence>
<evidence type="ECO:0000256" key="10">
    <source>
        <dbReference type="ARBA" id="ARBA00040300"/>
    </source>
</evidence>
<dbReference type="PANTHER" id="PTHR10286">
    <property type="entry name" value="INORGANIC PYROPHOSPHATASE"/>
    <property type="match status" value="1"/>
</dbReference>
<keyword evidence="6" id="KW-0479">Metal-binding</keyword>
<comment type="similarity">
    <text evidence="3">Belongs to the PPase family.</text>
</comment>
<dbReference type="SUPFAM" id="SSF50324">
    <property type="entry name" value="Inorganic pyrophosphatase"/>
    <property type="match status" value="1"/>
</dbReference>
<dbReference type="GO" id="GO:0006796">
    <property type="term" value="P:phosphate-containing compound metabolic process"/>
    <property type="evidence" value="ECO:0007669"/>
    <property type="project" value="InterPro"/>
</dbReference>
<reference evidence="12 13" key="1">
    <citation type="submission" date="2015-06" db="EMBL/GenBank/DDBJ databases">
        <title>Expansion of signal transduction pathways in fungi by whole-genome duplication.</title>
        <authorList>
            <consortium name="DOE Joint Genome Institute"/>
            <person name="Corrochano L.M."/>
            <person name="Kuo A."/>
            <person name="Marcet-Houben M."/>
            <person name="Polaino S."/>
            <person name="Salamov A."/>
            <person name="Villalobos J.M."/>
            <person name="Alvarez M.I."/>
            <person name="Avalos J."/>
            <person name="Benito E.P."/>
            <person name="Benoit I."/>
            <person name="Burger G."/>
            <person name="Camino L.P."/>
            <person name="Canovas D."/>
            <person name="Cerda-Olmedo E."/>
            <person name="Cheng J.-F."/>
            <person name="Dominguez A."/>
            <person name="Elias M."/>
            <person name="Eslava A.P."/>
            <person name="Glaser F."/>
            <person name="Grimwood J."/>
            <person name="Gutierrez G."/>
            <person name="Heitman J."/>
            <person name="Henrissat B."/>
            <person name="Iturriaga E.A."/>
            <person name="Lang B.F."/>
            <person name="Lavin J.L."/>
            <person name="Lee S."/>
            <person name="Li W."/>
            <person name="Lindquist E."/>
            <person name="Lopez-Garcia S."/>
            <person name="Luque E.M."/>
            <person name="Marcos A.T."/>
            <person name="Martin J."/>
            <person name="Mccluskey K."/>
            <person name="Medina H.R."/>
            <person name="Miralles-Duran A."/>
            <person name="Miyazaki A."/>
            <person name="Munoz-Torres E."/>
            <person name="Oguiza J.A."/>
            <person name="Ohm R."/>
            <person name="Olmedo M."/>
            <person name="Orejas M."/>
            <person name="Ortiz-Castellanos L."/>
            <person name="Pisabarro A.G."/>
            <person name="Rodriguez-Romero J."/>
            <person name="Ruiz-Herrera J."/>
            <person name="Ruiz-Vazquez R."/>
            <person name="Sanz C."/>
            <person name="Schackwitz W."/>
            <person name="Schmutz J."/>
            <person name="Shahriari M."/>
            <person name="Shelest E."/>
            <person name="Silva-Franco F."/>
            <person name="Soanes D."/>
            <person name="Syed K."/>
            <person name="Tagua V.G."/>
            <person name="Talbot N.J."/>
            <person name="Thon M."/>
            <person name="De Vries R.P."/>
            <person name="Wiebenga A."/>
            <person name="Yadav J.S."/>
            <person name="Braun E.L."/>
            <person name="Baker S."/>
            <person name="Garre V."/>
            <person name="Horwitz B."/>
            <person name="Torres-Martinez S."/>
            <person name="Idnurm A."/>
            <person name="Herrera-Estrella A."/>
            <person name="Gabaldon T."/>
            <person name="Grigoriev I.V."/>
        </authorList>
    </citation>
    <scope>NUCLEOTIDE SEQUENCE [LARGE SCALE GENOMIC DNA]</scope>
    <source>
        <strain evidence="12 13">CBS 277.49</strain>
    </source>
</reference>
<accession>A0A168N8U7</accession>
<keyword evidence="13" id="KW-1185">Reference proteome</keyword>
<dbReference type="InterPro" id="IPR036649">
    <property type="entry name" value="Pyrophosphatase_sf"/>
</dbReference>
<dbReference type="PROSITE" id="PS00387">
    <property type="entry name" value="PPASE"/>
    <property type="match status" value="1"/>
</dbReference>
<evidence type="ECO:0000256" key="9">
    <source>
        <dbReference type="ARBA" id="ARBA00032535"/>
    </source>
</evidence>
<gene>
    <name evidence="12" type="ORF">MUCCIDRAFT_106515</name>
</gene>